<gene>
    <name evidence="1" type="ORF">BSK56_25830</name>
</gene>
<keyword evidence="2" id="KW-1185">Reference proteome</keyword>
<reference evidence="1 2" key="1">
    <citation type="submission" date="2016-10" db="EMBL/GenBank/DDBJ databases">
        <title>Paenibacillus species isolates.</title>
        <authorList>
            <person name="Beno S.M."/>
        </authorList>
    </citation>
    <scope>NUCLEOTIDE SEQUENCE [LARGE SCALE GENOMIC DNA]</scope>
    <source>
        <strain evidence="1 2">FSL H7-0744</strain>
    </source>
</reference>
<dbReference type="Proteomes" id="UP000187412">
    <property type="component" value="Unassembled WGS sequence"/>
</dbReference>
<evidence type="ECO:0000313" key="1">
    <source>
        <dbReference type="EMBL" id="OMD42317.1"/>
    </source>
</evidence>
<dbReference type="EMBL" id="MPTB01000041">
    <property type="protein sequence ID" value="OMD42317.1"/>
    <property type="molecule type" value="Genomic_DNA"/>
</dbReference>
<comment type="caution">
    <text evidence="1">The sequence shown here is derived from an EMBL/GenBank/DDBJ whole genome shotgun (WGS) entry which is preliminary data.</text>
</comment>
<accession>A0ABX3H478</accession>
<dbReference type="Gene3D" id="2.60.120.560">
    <property type="entry name" value="Exo-inulinase, domain 1"/>
    <property type="match status" value="1"/>
</dbReference>
<protein>
    <recommendedName>
        <fullName evidence="3">3-keto-disaccharide hydrolase domain-containing protein</fullName>
    </recommendedName>
</protein>
<evidence type="ECO:0008006" key="3">
    <source>
        <dbReference type="Google" id="ProtNLM"/>
    </source>
</evidence>
<dbReference type="RefSeq" id="WP_076113370.1">
    <property type="nucleotide sequence ID" value="NZ_MPTB01000041.1"/>
</dbReference>
<sequence length="338" mass="37753">MTITKLHYALWDNLDSFDLGDSGAMPGEWNGSKALYLSKANAPIHLREAIPFEAFRIQAQVAIPGEVGFIGFIFGAKDQGNYELVYLAPVEIQYDPIMNGSMTWQIYNGPMYQKPLPNTTGQWQKFTLEVQANGVSVFLGDDPKPQLVIPNLQHGDENRGNIGIWNFLPTYIRDLTIEEIQPAPIAKRTMDMKQLQSDSFVTEWLVSSPYTAPSSPDGAWTKAVVEENGVLNINRIHKAEPGISVEAKCEIIVPEEKESLLSFGFSDRIRLWVNDQEVYQGNWNWNPPASDGRIQGDFAGIPVKWRAGLNTVRAEVTQNESFGWGLAMRTGLSAIPNH</sequence>
<name>A0ABX3H478_PAEBO</name>
<proteinExistence type="predicted"/>
<organism evidence="1 2">
    <name type="scientific">Paenibacillus borealis</name>
    <dbReference type="NCBI Taxonomy" id="160799"/>
    <lineage>
        <taxon>Bacteria</taxon>
        <taxon>Bacillati</taxon>
        <taxon>Bacillota</taxon>
        <taxon>Bacilli</taxon>
        <taxon>Bacillales</taxon>
        <taxon>Paenibacillaceae</taxon>
        <taxon>Paenibacillus</taxon>
    </lineage>
</organism>
<evidence type="ECO:0000313" key="2">
    <source>
        <dbReference type="Proteomes" id="UP000187412"/>
    </source>
</evidence>